<accession>E9CYN1</accession>
<organism evidence="3">
    <name type="scientific">Coccidioides posadasii (strain RMSCC 757 / Silveira)</name>
    <name type="common">Valley fever fungus</name>
    <dbReference type="NCBI Taxonomy" id="443226"/>
    <lineage>
        <taxon>Eukaryota</taxon>
        <taxon>Fungi</taxon>
        <taxon>Dikarya</taxon>
        <taxon>Ascomycota</taxon>
        <taxon>Pezizomycotina</taxon>
        <taxon>Eurotiomycetes</taxon>
        <taxon>Eurotiomycetidae</taxon>
        <taxon>Onygenales</taxon>
        <taxon>Onygenaceae</taxon>
        <taxon>Coccidioides</taxon>
    </lineage>
</organism>
<keyword evidence="1" id="KW-0812">Transmembrane</keyword>
<evidence type="ECO:0000313" key="3">
    <source>
        <dbReference type="Proteomes" id="UP000002497"/>
    </source>
</evidence>
<name>E9CYN1_COCPS</name>
<evidence type="ECO:0000256" key="1">
    <source>
        <dbReference type="SAM" id="Phobius"/>
    </source>
</evidence>
<evidence type="ECO:0000313" key="2">
    <source>
        <dbReference type="EMBL" id="EFW21058.1"/>
    </source>
</evidence>
<proteinExistence type="predicted"/>
<keyword evidence="1" id="KW-1133">Transmembrane helix</keyword>
<dbReference type="AlphaFoldDB" id="E9CYN1"/>
<protein>
    <submittedName>
        <fullName evidence="2">Uncharacterized protein</fullName>
    </submittedName>
</protein>
<keyword evidence="1" id="KW-0472">Membrane</keyword>
<dbReference type="Proteomes" id="UP000002497">
    <property type="component" value="Unassembled WGS sequence"/>
</dbReference>
<sequence>MEKRKKGSGPSPIGADPWCPTHIHVIRRNCCSQLQHSGSGPSPKRVTLYSLQARLINFRFKIASFILSKRKSKLADISVVEIILKFGRVAGLLLFPRQNTELTSSVLNDDVRYQRISSCQYLGLGLLGSVLLPDILSITGTTVAMLLCNMNLLPSYNCRTLQAFMICC</sequence>
<dbReference type="VEuPathDB" id="FungiDB:CPSG_02901"/>
<reference evidence="3" key="1">
    <citation type="journal article" date="2010" name="Genome Res.">
        <title>Population genomic sequencing of Coccidioides fungi reveals recent hybridization and transposon control.</title>
        <authorList>
            <person name="Neafsey D.E."/>
            <person name="Barker B.M."/>
            <person name="Sharpton T.J."/>
            <person name="Stajich J.E."/>
            <person name="Park D.J."/>
            <person name="Whiston E."/>
            <person name="Hung C.-Y."/>
            <person name="McMahan C."/>
            <person name="White J."/>
            <person name="Sykes S."/>
            <person name="Heiman D."/>
            <person name="Young S."/>
            <person name="Zeng Q."/>
            <person name="Abouelleil A."/>
            <person name="Aftuck L."/>
            <person name="Bessette D."/>
            <person name="Brown A."/>
            <person name="FitzGerald M."/>
            <person name="Lui A."/>
            <person name="Macdonald J.P."/>
            <person name="Priest M."/>
            <person name="Orbach M.J."/>
            <person name="Galgiani J.N."/>
            <person name="Kirkland T.N."/>
            <person name="Cole G.T."/>
            <person name="Birren B.W."/>
            <person name="Henn M.R."/>
            <person name="Taylor J.W."/>
            <person name="Rounsley S.D."/>
        </authorList>
    </citation>
    <scope>NUCLEOTIDE SEQUENCE [LARGE SCALE GENOMIC DNA]</scope>
    <source>
        <strain evidence="3">RMSCC 757 / Silveira</strain>
    </source>
</reference>
<dbReference type="EMBL" id="GL636488">
    <property type="protein sequence ID" value="EFW21058.1"/>
    <property type="molecule type" value="Genomic_DNA"/>
</dbReference>
<gene>
    <name evidence="2" type="ORF">CPSG_02901</name>
</gene>
<keyword evidence="3" id="KW-1185">Reference proteome</keyword>
<feature type="transmembrane region" description="Helical" evidence="1">
    <location>
        <begin position="121"/>
        <end position="147"/>
    </location>
</feature>
<reference evidence="3" key="2">
    <citation type="submission" date="2010-03" db="EMBL/GenBank/DDBJ databases">
        <title>The genome sequence of Coccidioides posadasii strain Silveira.</title>
        <authorList>
            <consortium name="The Broad Institute Genome Sequencing Center for Infectious Disease"/>
            <person name="Neafsey D."/>
            <person name="Orbach M."/>
            <person name="Henn M.R."/>
            <person name="Cole G.T."/>
            <person name="Galgiani J."/>
            <person name="Gardner M.J."/>
            <person name="Kirkland T.N."/>
            <person name="Taylor J.W."/>
            <person name="Young S.K."/>
            <person name="Zeng Q."/>
            <person name="Koehrsen M."/>
            <person name="Alvarado L."/>
            <person name="Berlin A."/>
            <person name="Borenstein D."/>
            <person name="Chapman S.B."/>
            <person name="Chen Z."/>
            <person name="Engels R."/>
            <person name="Freedman E."/>
            <person name="Gellesch M."/>
            <person name="Goldberg J."/>
            <person name="Griggs A."/>
            <person name="Gujja S."/>
            <person name="Heilman E."/>
            <person name="Heiman D."/>
            <person name="Howarth C."/>
            <person name="Jen D."/>
            <person name="Larson L."/>
            <person name="Mehta T."/>
            <person name="Neiman D."/>
            <person name="Park D."/>
            <person name="Pearson M."/>
            <person name="Richards J."/>
            <person name="Roberts A."/>
            <person name="Saif S."/>
            <person name="Shea T."/>
            <person name="Shenoy N."/>
            <person name="Sisk P."/>
            <person name="Stolte C."/>
            <person name="Sykes S."/>
            <person name="Walk T."/>
            <person name="White J."/>
            <person name="Yandava C."/>
            <person name="Haas B."/>
            <person name="Nusbaum C."/>
            <person name="Birren B."/>
        </authorList>
    </citation>
    <scope>NUCLEOTIDE SEQUENCE [LARGE SCALE GENOMIC DNA]</scope>
    <source>
        <strain evidence="3">RMSCC 757 / Silveira</strain>
    </source>
</reference>
<dbReference type="HOGENOM" id="CLU_1586329_0_0_1"/>